<comment type="similarity">
    <text evidence="8 9">Belongs to the TonB-dependent receptor family.</text>
</comment>
<dbReference type="InterPro" id="IPR037066">
    <property type="entry name" value="Plug_dom_sf"/>
</dbReference>
<keyword evidence="3 8" id="KW-1134">Transmembrane beta strand</keyword>
<accession>A0A6G7YTI9</accession>
<gene>
    <name evidence="13" type="ORF">G7077_10030</name>
</gene>
<dbReference type="PANTHER" id="PTHR30069:SF40">
    <property type="entry name" value="TONB-DEPENDENT RECEPTOR NMB0964-RELATED"/>
    <property type="match status" value="1"/>
</dbReference>
<keyword evidence="7 8" id="KW-0998">Cell outer membrane</keyword>
<dbReference type="GO" id="GO:0044718">
    <property type="term" value="P:siderophore transmembrane transport"/>
    <property type="evidence" value="ECO:0007669"/>
    <property type="project" value="TreeGrafter"/>
</dbReference>
<evidence type="ECO:0000256" key="6">
    <source>
        <dbReference type="ARBA" id="ARBA00023136"/>
    </source>
</evidence>
<organism evidence="13 14">
    <name type="scientific">Sphingomonas piscis</name>
    <dbReference type="NCBI Taxonomy" id="2714943"/>
    <lineage>
        <taxon>Bacteria</taxon>
        <taxon>Pseudomonadati</taxon>
        <taxon>Pseudomonadota</taxon>
        <taxon>Alphaproteobacteria</taxon>
        <taxon>Sphingomonadales</taxon>
        <taxon>Sphingomonadaceae</taxon>
        <taxon>Sphingomonas</taxon>
    </lineage>
</organism>
<feature type="domain" description="TonB-dependent receptor-like beta-barrel" evidence="11">
    <location>
        <begin position="320"/>
        <end position="660"/>
    </location>
</feature>
<dbReference type="GO" id="GO:0009279">
    <property type="term" value="C:cell outer membrane"/>
    <property type="evidence" value="ECO:0007669"/>
    <property type="project" value="UniProtKB-SubCell"/>
</dbReference>
<evidence type="ECO:0000256" key="2">
    <source>
        <dbReference type="ARBA" id="ARBA00022448"/>
    </source>
</evidence>
<dbReference type="Gene3D" id="2.40.170.20">
    <property type="entry name" value="TonB-dependent receptor, beta-barrel domain"/>
    <property type="match status" value="1"/>
</dbReference>
<dbReference type="PROSITE" id="PS52016">
    <property type="entry name" value="TONB_DEPENDENT_REC_3"/>
    <property type="match status" value="1"/>
</dbReference>
<evidence type="ECO:0000256" key="4">
    <source>
        <dbReference type="ARBA" id="ARBA00022692"/>
    </source>
</evidence>
<dbReference type="GO" id="GO:0015344">
    <property type="term" value="F:siderophore uptake transmembrane transporter activity"/>
    <property type="evidence" value="ECO:0007669"/>
    <property type="project" value="TreeGrafter"/>
</dbReference>
<evidence type="ECO:0000256" key="9">
    <source>
        <dbReference type="RuleBase" id="RU003357"/>
    </source>
</evidence>
<evidence type="ECO:0000259" key="11">
    <source>
        <dbReference type="Pfam" id="PF00593"/>
    </source>
</evidence>
<dbReference type="SUPFAM" id="SSF56935">
    <property type="entry name" value="Porins"/>
    <property type="match status" value="1"/>
</dbReference>
<dbReference type="KEGG" id="spii:G7077_10030"/>
<proteinExistence type="inferred from homology"/>
<evidence type="ECO:0000256" key="5">
    <source>
        <dbReference type="ARBA" id="ARBA00023077"/>
    </source>
</evidence>
<name>A0A6G7YTI9_9SPHN</name>
<keyword evidence="2 8" id="KW-0813">Transport</keyword>
<evidence type="ECO:0000256" key="3">
    <source>
        <dbReference type="ARBA" id="ARBA00022452"/>
    </source>
</evidence>
<evidence type="ECO:0000256" key="1">
    <source>
        <dbReference type="ARBA" id="ARBA00004571"/>
    </source>
</evidence>
<dbReference type="Pfam" id="PF00593">
    <property type="entry name" value="TonB_dep_Rec_b-barrel"/>
    <property type="match status" value="1"/>
</dbReference>
<evidence type="ECO:0000256" key="10">
    <source>
        <dbReference type="SAM" id="SignalP"/>
    </source>
</evidence>
<dbReference type="InterPro" id="IPR012910">
    <property type="entry name" value="Plug_dom"/>
</dbReference>
<evidence type="ECO:0000256" key="8">
    <source>
        <dbReference type="PROSITE-ProRule" id="PRU01360"/>
    </source>
</evidence>
<dbReference type="Pfam" id="PF07715">
    <property type="entry name" value="Plug"/>
    <property type="match status" value="1"/>
</dbReference>
<dbReference type="Gene3D" id="2.170.130.10">
    <property type="entry name" value="TonB-dependent receptor, plug domain"/>
    <property type="match status" value="1"/>
</dbReference>
<evidence type="ECO:0000313" key="13">
    <source>
        <dbReference type="EMBL" id="QIK80057.1"/>
    </source>
</evidence>
<evidence type="ECO:0000313" key="14">
    <source>
        <dbReference type="Proteomes" id="UP000503222"/>
    </source>
</evidence>
<dbReference type="InterPro" id="IPR000531">
    <property type="entry name" value="Beta-barrel_TonB"/>
</dbReference>
<dbReference type="Proteomes" id="UP000503222">
    <property type="component" value="Chromosome"/>
</dbReference>
<keyword evidence="5 9" id="KW-0798">TonB box</keyword>
<dbReference type="CDD" id="cd01347">
    <property type="entry name" value="ligand_gated_channel"/>
    <property type="match status" value="1"/>
</dbReference>
<dbReference type="AlphaFoldDB" id="A0A6G7YTI9"/>
<keyword evidence="13" id="KW-0675">Receptor</keyword>
<comment type="subcellular location">
    <subcellularLocation>
        <location evidence="1 8">Cell outer membrane</location>
        <topology evidence="1 8">Multi-pass membrane protein</topology>
    </subcellularLocation>
</comment>
<evidence type="ECO:0000256" key="7">
    <source>
        <dbReference type="ARBA" id="ARBA00023237"/>
    </source>
</evidence>
<keyword evidence="14" id="KW-1185">Reference proteome</keyword>
<keyword evidence="10" id="KW-0732">Signal</keyword>
<keyword evidence="6 8" id="KW-0472">Membrane</keyword>
<keyword evidence="4 8" id="KW-0812">Transmembrane</keyword>
<dbReference type="PANTHER" id="PTHR30069">
    <property type="entry name" value="TONB-DEPENDENT OUTER MEMBRANE RECEPTOR"/>
    <property type="match status" value="1"/>
</dbReference>
<dbReference type="InterPro" id="IPR039426">
    <property type="entry name" value="TonB-dep_rcpt-like"/>
</dbReference>
<feature type="signal peptide" evidence="10">
    <location>
        <begin position="1"/>
        <end position="17"/>
    </location>
</feature>
<feature type="chain" id="PRO_5026074958" evidence="10">
    <location>
        <begin position="18"/>
        <end position="691"/>
    </location>
</feature>
<sequence length="691" mass="73987">MLIAGGLAALPLAPAFAAPPHAQDGDTAARQPHHDHADDQIVVTGIRRPAGDVLGGVSVIDRADLAREVRPSIGETLARQPGLSATSFGPTASRPIIRGLSGDRIRVLTDGIGSLDVSSSSADHAPAINPLTAERIEVLRGPSALLFGSSAIGGVVNVIDTRIPRREPEGGYDVDALLTYGTAAKERSANIATSVALGSHWVGHVDGNWSKSDDQRTGGYLLSRGLREQAAASPFEEVRDLAALRGRLPNTAAEAKELAGGVAYVDGPLNIGASVTRHTALYGVPIRFSLNPAVEAEAPRIDVEQTRYDMRAEVPLSGAFRQVRLRGGYANYRHDELEEDGAIGTSFFSKGGEGRAELVQNERGGWGGTSGVQYLGRNVRIRGDEKFLPDSRQKQLGLFTMQTLISGPVRLEGGARLEFSRLSADQDDLLGTPEQSRRFRTLSLSAGGSYDLGSDWRAGLTLSRSARAPSIDELFANGPHAGTQAFEVGDPDLDPERSLSAEASLRRSEGPVKFTGTLYFSRFANFIYQAPTGSVEEVLPVYSYRQGRAKYYGFELEANAHLGKALGIDWDGELVADATRATIRGYGPAPQIPPLRMIGALKGTIGSFDGRLEAEHAFRQNRNADLETETPAYTLVNASVDWHPLPDNLGLTLSLAANNIFDVVARRHASLLKDYAPLAGRDVRLSATLHL</sequence>
<protein>
    <submittedName>
        <fullName evidence="13">TonB-dependent receptor</fullName>
    </submittedName>
</protein>
<dbReference type="InterPro" id="IPR036942">
    <property type="entry name" value="Beta-barrel_TonB_sf"/>
</dbReference>
<dbReference type="EMBL" id="CP049869">
    <property type="protein sequence ID" value="QIK80057.1"/>
    <property type="molecule type" value="Genomic_DNA"/>
</dbReference>
<reference evidence="13 14" key="1">
    <citation type="submission" date="2020-03" db="EMBL/GenBank/DDBJ databases">
        <title>Sphingomonas sp. nov., isolated from fish.</title>
        <authorList>
            <person name="Hyun D.-W."/>
            <person name="Bae J.-W."/>
        </authorList>
    </citation>
    <scope>NUCLEOTIDE SEQUENCE [LARGE SCALE GENOMIC DNA]</scope>
    <source>
        <strain evidence="13 14">HDW15B</strain>
    </source>
</reference>
<feature type="domain" description="TonB-dependent receptor plug" evidence="12">
    <location>
        <begin position="52"/>
        <end position="155"/>
    </location>
</feature>
<evidence type="ECO:0000259" key="12">
    <source>
        <dbReference type="Pfam" id="PF07715"/>
    </source>
</evidence>